<proteinExistence type="predicted"/>
<evidence type="ECO:0000313" key="1">
    <source>
        <dbReference type="EMBL" id="DAD76288.1"/>
    </source>
</evidence>
<accession>A0A8S5M2B2</accession>
<reference evidence="1" key="1">
    <citation type="journal article" date="2021" name="Proc. Natl. Acad. Sci. U.S.A.">
        <title>A Catalog of Tens of Thousands of Viruses from Human Metagenomes Reveals Hidden Associations with Chronic Diseases.</title>
        <authorList>
            <person name="Tisza M.J."/>
            <person name="Buck C.B."/>
        </authorList>
    </citation>
    <scope>NUCLEOTIDE SEQUENCE</scope>
    <source>
        <strain evidence="1">CttDR14</strain>
    </source>
</reference>
<name>A0A8S5M2B2_9CAUD</name>
<dbReference type="EMBL" id="BK014798">
    <property type="protein sequence ID" value="DAD76288.1"/>
    <property type="molecule type" value="Genomic_DNA"/>
</dbReference>
<protein>
    <submittedName>
        <fullName evidence="1">Uncharacterized protein</fullName>
    </submittedName>
</protein>
<organism evidence="1">
    <name type="scientific">Siphoviridae sp. cttDR14</name>
    <dbReference type="NCBI Taxonomy" id="2826490"/>
    <lineage>
        <taxon>Viruses</taxon>
        <taxon>Duplodnaviria</taxon>
        <taxon>Heunggongvirae</taxon>
        <taxon>Uroviricota</taxon>
        <taxon>Caudoviricetes</taxon>
    </lineage>
</organism>
<sequence length="104" mass="11694">MKDYQKGYQKGFNDGVKMGKSLFKPKLPEINKNCEFGQLNDFVYIPQKQNPCLNCDFYKKYLVGGQPFIGDAPCQWGENQPGKISFTPATTATTTTTKIDKGDK</sequence>